<accession>A0A9Q8YGJ4</accession>
<keyword evidence="1" id="KW-0614">Plasmid</keyword>
<evidence type="ECO:0000313" key="1">
    <source>
        <dbReference type="EMBL" id="USJ27740.1"/>
    </source>
</evidence>
<dbReference type="Gene3D" id="3.40.50.1000">
    <property type="entry name" value="HAD superfamily/HAD-like"/>
    <property type="match status" value="1"/>
</dbReference>
<dbReference type="Pfam" id="PF00702">
    <property type="entry name" value="Hydrolase"/>
    <property type="match status" value="1"/>
</dbReference>
<name>A0A9Q8YGJ4_ENSAD</name>
<sequence length="219" mass="23205">MSDLLYDDTFEAFLFDMDGTILNSIAAAERVWGAWFGKFGLDPEVFLPTIHGRRASETIASLGLSHVDPHAEASAITQAEIAEVKGVVPIPGAPLFLNSLPPRKWAVVTSAPLALARTRLEAAGLPTPAILVTAEDVQKGKPAPDCFILAAERLAVNPARCLAFEDAEAGIAAAVSAGCTVMVVTETHKLGFEGAHNQIANYLRVRPEILRGGLGLARI</sequence>
<dbReference type="SFLD" id="SFLDS00003">
    <property type="entry name" value="Haloacid_Dehalogenase"/>
    <property type="match status" value="1"/>
</dbReference>
<dbReference type="SUPFAM" id="SSF56784">
    <property type="entry name" value="HAD-like"/>
    <property type="match status" value="1"/>
</dbReference>
<dbReference type="InterPro" id="IPR006439">
    <property type="entry name" value="HAD-SF_hydro_IA"/>
</dbReference>
<dbReference type="GO" id="GO:0050308">
    <property type="term" value="F:sugar-phosphatase activity"/>
    <property type="evidence" value="ECO:0007669"/>
    <property type="project" value="TreeGrafter"/>
</dbReference>
<evidence type="ECO:0000313" key="2">
    <source>
        <dbReference type="Proteomes" id="UP001055460"/>
    </source>
</evidence>
<dbReference type="SFLD" id="SFLDG01129">
    <property type="entry name" value="C1.5:_HAD__Beta-PGM__Phosphata"/>
    <property type="match status" value="1"/>
</dbReference>
<dbReference type="PROSITE" id="PS01228">
    <property type="entry name" value="COF_1"/>
    <property type="match status" value="1"/>
</dbReference>
<dbReference type="RefSeq" id="WP_060520137.1">
    <property type="nucleotide sequence ID" value="NZ_CP098809.1"/>
</dbReference>
<dbReference type="InterPro" id="IPR023214">
    <property type="entry name" value="HAD_sf"/>
</dbReference>
<dbReference type="PANTHER" id="PTHR43481:SF4">
    <property type="entry name" value="GLYCEROL-1-PHOSPHATE PHOSPHOHYDROLASE 1-RELATED"/>
    <property type="match status" value="1"/>
</dbReference>
<dbReference type="InterPro" id="IPR023198">
    <property type="entry name" value="PGP-like_dom2"/>
</dbReference>
<dbReference type="AlphaFoldDB" id="A0A9Q8YGJ4"/>
<geneLocation type="plasmid" evidence="1 2">
    <name>pB</name>
</geneLocation>
<dbReference type="InterPro" id="IPR051806">
    <property type="entry name" value="HAD-like_SPP"/>
</dbReference>
<gene>
    <name evidence="1" type="ORF">NE863_27965</name>
</gene>
<reference evidence="1" key="1">
    <citation type="submission" date="2022-06" db="EMBL/GenBank/DDBJ databases">
        <title>Physiological and biochemical characterization and genomic elucidation of a strain of the genus Ensifer adhaerens M8 that combines arsenic oxidation and chromium reduction.</title>
        <authorList>
            <person name="Li X."/>
            <person name="Yu c."/>
        </authorList>
    </citation>
    <scope>NUCLEOTIDE SEQUENCE</scope>
    <source>
        <strain evidence="1">M8</strain>
        <plasmid evidence="1">pB</plasmid>
    </source>
</reference>
<organism evidence="1 2">
    <name type="scientific">Ensifer adhaerens</name>
    <name type="common">Sinorhizobium morelense</name>
    <dbReference type="NCBI Taxonomy" id="106592"/>
    <lineage>
        <taxon>Bacteria</taxon>
        <taxon>Pseudomonadati</taxon>
        <taxon>Pseudomonadota</taxon>
        <taxon>Alphaproteobacteria</taxon>
        <taxon>Hyphomicrobiales</taxon>
        <taxon>Rhizobiaceae</taxon>
        <taxon>Sinorhizobium/Ensifer group</taxon>
        <taxon>Ensifer</taxon>
    </lineage>
</organism>
<proteinExistence type="predicted"/>
<dbReference type="Proteomes" id="UP001055460">
    <property type="component" value="Plasmid pB"/>
</dbReference>
<protein>
    <submittedName>
        <fullName evidence="1">HAD-IA family hydrolase</fullName>
    </submittedName>
</protein>
<keyword evidence="1" id="KW-0378">Hydrolase</keyword>
<dbReference type="NCBIfam" id="TIGR01509">
    <property type="entry name" value="HAD-SF-IA-v3"/>
    <property type="match status" value="1"/>
</dbReference>
<dbReference type="EMBL" id="CP098809">
    <property type="protein sequence ID" value="USJ27740.1"/>
    <property type="molecule type" value="Genomic_DNA"/>
</dbReference>
<dbReference type="PANTHER" id="PTHR43481">
    <property type="entry name" value="FRUCTOSE-1-PHOSPHATE PHOSPHATASE"/>
    <property type="match status" value="1"/>
</dbReference>
<dbReference type="InterPro" id="IPR036412">
    <property type="entry name" value="HAD-like_sf"/>
</dbReference>
<dbReference type="Gene3D" id="1.10.150.240">
    <property type="entry name" value="Putative phosphatase, domain 2"/>
    <property type="match status" value="1"/>
</dbReference>